<dbReference type="Gene3D" id="3.90.1720.10">
    <property type="entry name" value="endopeptidase domain like (from Nostoc punctiforme)"/>
    <property type="match status" value="1"/>
</dbReference>
<evidence type="ECO:0000256" key="2">
    <source>
        <dbReference type="ARBA" id="ARBA00022670"/>
    </source>
</evidence>
<name>A0A6J6HLE4_9ZZZZ</name>
<dbReference type="InterPro" id="IPR051202">
    <property type="entry name" value="Peptidase_C40"/>
</dbReference>
<dbReference type="GO" id="GO:0006508">
    <property type="term" value="P:proteolysis"/>
    <property type="evidence" value="ECO:0007669"/>
    <property type="project" value="UniProtKB-KW"/>
</dbReference>
<dbReference type="PROSITE" id="PS51935">
    <property type="entry name" value="NLPC_P60"/>
    <property type="match status" value="1"/>
</dbReference>
<evidence type="ECO:0000256" key="4">
    <source>
        <dbReference type="ARBA" id="ARBA00022807"/>
    </source>
</evidence>
<evidence type="ECO:0000313" key="7">
    <source>
        <dbReference type="EMBL" id="CAB4613363.1"/>
    </source>
</evidence>
<comment type="similarity">
    <text evidence="1">Belongs to the peptidase C40 family.</text>
</comment>
<keyword evidence="2" id="KW-0645">Protease</keyword>
<dbReference type="InterPro" id="IPR038765">
    <property type="entry name" value="Papain-like_cys_pep_sf"/>
</dbReference>
<dbReference type="SUPFAM" id="SSF54001">
    <property type="entry name" value="Cysteine proteinases"/>
    <property type="match status" value="1"/>
</dbReference>
<organism evidence="7">
    <name type="scientific">freshwater metagenome</name>
    <dbReference type="NCBI Taxonomy" id="449393"/>
    <lineage>
        <taxon>unclassified sequences</taxon>
        <taxon>metagenomes</taxon>
        <taxon>ecological metagenomes</taxon>
    </lineage>
</organism>
<gene>
    <name evidence="7" type="ORF">UFOPK1939_00019</name>
</gene>
<dbReference type="PANTHER" id="PTHR47053">
    <property type="entry name" value="MUREIN DD-ENDOPEPTIDASE MEPH-RELATED"/>
    <property type="match status" value="1"/>
</dbReference>
<dbReference type="AlphaFoldDB" id="A0A6J6HLE4"/>
<dbReference type="Gene3D" id="6.10.250.3150">
    <property type="match status" value="1"/>
</dbReference>
<dbReference type="InterPro" id="IPR000064">
    <property type="entry name" value="NLP_P60_dom"/>
</dbReference>
<protein>
    <submittedName>
        <fullName evidence="7">Unannotated protein</fullName>
    </submittedName>
</protein>
<dbReference type="Pfam" id="PF00877">
    <property type="entry name" value="NLPC_P60"/>
    <property type="match status" value="1"/>
</dbReference>
<keyword evidence="3" id="KW-0378">Hydrolase</keyword>
<keyword evidence="4" id="KW-0788">Thiol protease</keyword>
<proteinExistence type="inferred from homology"/>
<evidence type="ECO:0000256" key="5">
    <source>
        <dbReference type="SAM" id="Coils"/>
    </source>
</evidence>
<sequence length="356" mass="36722">MATRSFFSHSTLRAVVGLSAATLVFTVVPAGSSTAEPSLSLAEVTRQVAALNEEASNANEDFLAAQINVDNANRRLSSVQSRIAREQRSLNRVQNDISSLASIAYRSGGLDSSLELLLADNPTEFLNRSASLDQVSRGQGAALRRAQASSQRLAQDQLALGQELGSLKSAKASAAAAADAVSSRAAKARALLARLTAEDRARYAAAQAARRASIARASRAAIRSGGSSGGGFSGGSAGSGRAAIAVAYAKAQVGDNYVWGADGPSSFDCSGLMLAAWRAAGVSLPHQSGAQYGSTSRVSRSELRPGDLIFFYSPISHVGMYIGGGLMVHAANPGDGVVVDSINGYWSGRWSGAGRV</sequence>
<dbReference type="GO" id="GO:0008234">
    <property type="term" value="F:cysteine-type peptidase activity"/>
    <property type="evidence" value="ECO:0007669"/>
    <property type="project" value="UniProtKB-KW"/>
</dbReference>
<evidence type="ECO:0000256" key="1">
    <source>
        <dbReference type="ARBA" id="ARBA00007074"/>
    </source>
</evidence>
<feature type="coiled-coil region" evidence="5">
    <location>
        <begin position="41"/>
        <end position="96"/>
    </location>
</feature>
<dbReference type="PANTHER" id="PTHR47053:SF1">
    <property type="entry name" value="MUREIN DD-ENDOPEPTIDASE MEPH-RELATED"/>
    <property type="match status" value="1"/>
</dbReference>
<dbReference type="EMBL" id="CAEZVF010000001">
    <property type="protein sequence ID" value="CAB4613363.1"/>
    <property type="molecule type" value="Genomic_DNA"/>
</dbReference>
<keyword evidence="5" id="KW-0175">Coiled coil</keyword>
<feature type="domain" description="NlpC/P60" evidence="6">
    <location>
        <begin position="239"/>
        <end position="356"/>
    </location>
</feature>
<evidence type="ECO:0000259" key="6">
    <source>
        <dbReference type="PROSITE" id="PS51935"/>
    </source>
</evidence>
<accession>A0A6J6HLE4</accession>
<evidence type="ECO:0000256" key="3">
    <source>
        <dbReference type="ARBA" id="ARBA00022801"/>
    </source>
</evidence>
<reference evidence="7" key="1">
    <citation type="submission" date="2020-05" db="EMBL/GenBank/DDBJ databases">
        <authorList>
            <person name="Chiriac C."/>
            <person name="Salcher M."/>
            <person name="Ghai R."/>
            <person name="Kavagutti S V."/>
        </authorList>
    </citation>
    <scope>NUCLEOTIDE SEQUENCE</scope>
</reference>